<reference evidence="15 16" key="1">
    <citation type="submission" date="2021-04" db="EMBL/GenBank/DDBJ databases">
        <authorList>
            <person name="Bliznina A."/>
        </authorList>
    </citation>
    <scope>NUCLEOTIDE SEQUENCE [LARGE SCALE GENOMIC DNA]</scope>
</reference>
<evidence type="ECO:0000259" key="14">
    <source>
        <dbReference type="PROSITE" id="PS50994"/>
    </source>
</evidence>
<evidence type="ECO:0000256" key="9">
    <source>
        <dbReference type="ARBA" id="ARBA00022918"/>
    </source>
</evidence>
<dbReference type="SUPFAM" id="SSF53098">
    <property type="entry name" value="Ribonuclease H-like"/>
    <property type="match status" value="1"/>
</dbReference>
<dbReference type="Pfam" id="PF17921">
    <property type="entry name" value="Integrase_H2C2"/>
    <property type="match status" value="1"/>
</dbReference>
<dbReference type="InterPro" id="IPR012337">
    <property type="entry name" value="RNaseH-like_sf"/>
</dbReference>
<keyword evidence="11" id="KW-0175">Coiled coil</keyword>
<proteinExistence type="inferred from homology"/>
<name>A0ABN7RN73_OIKDI</name>
<feature type="compositionally biased region" description="Polar residues" evidence="12">
    <location>
        <begin position="1406"/>
        <end position="1431"/>
    </location>
</feature>
<dbReference type="CDD" id="cd01647">
    <property type="entry name" value="RT_LTR"/>
    <property type="match status" value="1"/>
</dbReference>
<feature type="compositionally biased region" description="Low complexity" evidence="12">
    <location>
        <begin position="1365"/>
        <end position="1396"/>
    </location>
</feature>
<evidence type="ECO:0000256" key="4">
    <source>
        <dbReference type="ARBA" id="ARBA00022679"/>
    </source>
</evidence>
<dbReference type="SUPFAM" id="SSF56672">
    <property type="entry name" value="DNA/RNA polymerases"/>
    <property type="match status" value="1"/>
</dbReference>
<dbReference type="PROSITE" id="PS50878">
    <property type="entry name" value="RT_POL"/>
    <property type="match status" value="1"/>
</dbReference>
<organism evidence="15 16">
    <name type="scientific">Oikopleura dioica</name>
    <name type="common">Tunicate</name>
    <dbReference type="NCBI Taxonomy" id="34765"/>
    <lineage>
        <taxon>Eukaryota</taxon>
        <taxon>Metazoa</taxon>
        <taxon>Chordata</taxon>
        <taxon>Tunicata</taxon>
        <taxon>Appendicularia</taxon>
        <taxon>Copelata</taxon>
        <taxon>Oikopleuridae</taxon>
        <taxon>Oikopleura</taxon>
    </lineage>
</organism>
<dbReference type="InterPro" id="IPR043502">
    <property type="entry name" value="DNA/RNA_pol_sf"/>
</dbReference>
<dbReference type="InterPro" id="IPR050951">
    <property type="entry name" value="Retrovirus_Pol_polyprotein"/>
</dbReference>
<keyword evidence="6" id="KW-0540">Nuclease</keyword>
<feature type="domain" description="Reverse transcriptase" evidence="13">
    <location>
        <begin position="537"/>
        <end position="716"/>
    </location>
</feature>
<dbReference type="PANTHER" id="PTHR37984">
    <property type="entry name" value="PROTEIN CBG26694"/>
    <property type="match status" value="1"/>
</dbReference>
<gene>
    <name evidence="15" type="ORF">OKIOD_LOCUS1525</name>
</gene>
<keyword evidence="8" id="KW-0378">Hydrolase</keyword>
<dbReference type="EC" id="3.1.26.4" evidence="2"/>
<evidence type="ECO:0000313" key="16">
    <source>
        <dbReference type="Proteomes" id="UP001158576"/>
    </source>
</evidence>
<dbReference type="InterPro" id="IPR041588">
    <property type="entry name" value="Integrase_H2C2"/>
</dbReference>
<keyword evidence="9" id="KW-0695">RNA-directed DNA polymerase</keyword>
<evidence type="ECO:0000256" key="7">
    <source>
        <dbReference type="ARBA" id="ARBA00022759"/>
    </source>
</evidence>
<feature type="coiled-coil region" evidence="11">
    <location>
        <begin position="48"/>
        <end position="85"/>
    </location>
</feature>
<dbReference type="InterPro" id="IPR043128">
    <property type="entry name" value="Rev_trsase/Diguanyl_cyclase"/>
</dbReference>
<dbReference type="Gene3D" id="2.40.70.10">
    <property type="entry name" value="Acid Proteases"/>
    <property type="match status" value="1"/>
</dbReference>
<feature type="region of interest" description="Disordered" evidence="12">
    <location>
        <begin position="1326"/>
        <end position="1469"/>
    </location>
</feature>
<evidence type="ECO:0000259" key="13">
    <source>
        <dbReference type="PROSITE" id="PS50878"/>
    </source>
</evidence>
<dbReference type="CDD" id="cd00303">
    <property type="entry name" value="retropepsin_like"/>
    <property type="match status" value="1"/>
</dbReference>
<keyword evidence="7" id="KW-0255">Endonuclease</keyword>
<evidence type="ECO:0000256" key="10">
    <source>
        <dbReference type="ARBA" id="ARBA00039658"/>
    </source>
</evidence>
<evidence type="ECO:0000256" key="5">
    <source>
        <dbReference type="ARBA" id="ARBA00022695"/>
    </source>
</evidence>
<dbReference type="EMBL" id="OU015568">
    <property type="protein sequence ID" value="CAG5081812.1"/>
    <property type="molecule type" value="Genomic_DNA"/>
</dbReference>
<dbReference type="EC" id="2.7.7.49" evidence="3"/>
<evidence type="ECO:0000256" key="3">
    <source>
        <dbReference type="ARBA" id="ARBA00012493"/>
    </source>
</evidence>
<dbReference type="InterPro" id="IPR036397">
    <property type="entry name" value="RNaseH_sf"/>
</dbReference>
<dbReference type="InterPro" id="IPR001584">
    <property type="entry name" value="Integrase_cat-core"/>
</dbReference>
<keyword evidence="16" id="KW-1185">Reference proteome</keyword>
<dbReference type="Pfam" id="PF00078">
    <property type="entry name" value="RVT_1"/>
    <property type="match status" value="1"/>
</dbReference>
<keyword evidence="4" id="KW-0808">Transferase</keyword>
<dbReference type="Gene3D" id="3.10.10.10">
    <property type="entry name" value="HIV Type 1 Reverse Transcriptase, subunit A, domain 1"/>
    <property type="match status" value="1"/>
</dbReference>
<protein>
    <recommendedName>
        <fullName evidence="10">Gypsy retrotransposon integrase-like protein 1</fullName>
        <ecNumber evidence="3">2.7.7.49</ecNumber>
        <ecNumber evidence="2">3.1.26.4</ecNumber>
    </recommendedName>
</protein>
<dbReference type="PANTHER" id="PTHR37984:SF5">
    <property type="entry name" value="PROTEIN NYNRIN-LIKE"/>
    <property type="match status" value="1"/>
</dbReference>
<feature type="compositionally biased region" description="Basic and acidic residues" evidence="12">
    <location>
        <begin position="1343"/>
        <end position="1356"/>
    </location>
</feature>
<dbReference type="CDD" id="cd09274">
    <property type="entry name" value="RNase_HI_RT_Ty3"/>
    <property type="match status" value="1"/>
</dbReference>
<keyword evidence="5" id="KW-0548">Nucleotidyltransferase</keyword>
<dbReference type="Gene3D" id="3.30.420.10">
    <property type="entry name" value="Ribonuclease H-like superfamily/Ribonuclease H"/>
    <property type="match status" value="1"/>
</dbReference>
<evidence type="ECO:0000256" key="1">
    <source>
        <dbReference type="ARBA" id="ARBA00010879"/>
    </source>
</evidence>
<dbReference type="Pfam" id="PF17917">
    <property type="entry name" value="RT_RNaseH"/>
    <property type="match status" value="1"/>
</dbReference>
<comment type="similarity">
    <text evidence="1">Belongs to the beta type-B retroviral polymerase family. HERV class-II K(HML-2) pol subfamily.</text>
</comment>
<dbReference type="InterPro" id="IPR000477">
    <property type="entry name" value="RT_dom"/>
</dbReference>
<dbReference type="PROSITE" id="PS50994">
    <property type="entry name" value="INTEGRASE"/>
    <property type="match status" value="1"/>
</dbReference>
<dbReference type="Gene3D" id="3.30.70.270">
    <property type="match status" value="2"/>
</dbReference>
<evidence type="ECO:0000256" key="11">
    <source>
        <dbReference type="SAM" id="Coils"/>
    </source>
</evidence>
<dbReference type="SUPFAM" id="SSF50630">
    <property type="entry name" value="Acid proteases"/>
    <property type="match status" value="1"/>
</dbReference>
<feature type="domain" description="Integrase catalytic" evidence="14">
    <location>
        <begin position="1076"/>
        <end position="1231"/>
    </location>
</feature>
<evidence type="ECO:0000256" key="8">
    <source>
        <dbReference type="ARBA" id="ARBA00022801"/>
    </source>
</evidence>
<sequence>MERMKLIFDTSLKLHEIKENTSEKTALDTEFKRTRRNICLSHLDSSFRERYEDEIIGVENTEEEAKEARRKLNTISRRLEEEETFTRFHTRLEKLATTASKGNTVLQKHFLEEAFNANLTPELRRYLLDQGKSSCDTGDTAKYLDQMKKHKRRIEVKAVSADDTMLREQVTALTHQFSTLPTREFLMESLQSTLASMMEDKMNSLRQEFTEVQATVSPIVSRVGPKLLTNASIYGQQTCFQIDTGAQVSCLPRNLIPSHHQSSIVPSPIQLQSYNGSEIQVYGCISTNFQIGNISLENCIFYVVGDHCSPILGTPELTENGILIDLRKSVIRKDLIEERIKICKSSAIGIKAISKTNFFSTTAVAAVPVTITPHSSTFIDIDLRASPTSYICTIPENSTNKNIEIYDQCVQLGNLQNKTRIHIANKSAFPVNINKNTAICQIKEVEIRVPEPAKLGKFNEVMKELSIGDVPQTIRRKLEELIMLYIDVFALEDEQLGTTDAMSYTIDTGDAAPVASQRYKTPYYLRNELRRIIDAYLSSGLLEPCSSPWAAPVLLVKKANGKWRLVCDYRKLNAVTIANQYPLPDIDGLIDQMADSKVFSTADLFTGFHQIPCDEETKQKVAITTDFGQFTWSAMPMGGKNAPAVFQRMMDKIFQHIPSNELAIYLDDLCLHSKTFEENLRVIEKVFIALRKNNLKIRAAKTEFLKKKIKFCGAIIEDGFRSPNPDKTRAVRELTRPTSKKEASSVFGLLNYHRAFIPHFASKAAPINKAMSKGFKWTREADDALDLLKNEIGDYVDSLKIPNPNSGHFAIETDASESGIGAVLLYCRTNDTKFLPVAYLSQKFDEAQKNYNISEKELLAGKKAMEKWSHYLMGRQFTWYTDNSVVNWAHRVMSRKLKIAKWLAEISDFDFKTVMKPSKEMQVSDCLSRNNIASEEISINILKPRDLLFLQQGDPVIRELLHYHQIDRWPNLPVGEIKNFLRAREKIAVREDGLLGIYENGFRVIPPISLIPDILREYHDNSGHPGIGQTLDGIEAKYFRPDMKMMVTDHIKSCLDCQLIKPVNNPLNAPLGHVEPPTKPFQRYSIDLVGPLPLTDNYKRYICVSTDLFSKRTNATALRTKKPEEVLQAVKHEWLRNPHLPTEILMDNGGEFKDVKEWCEDKGLKVSLSPAYHPQTNGECENRNRTIKSRLKLACKMENWDIHLPYVIHQMNSAKHSVTKATPFEIETGFRGQNANDKFRPNEERKEVSFKEVYERISENHEKRRSSNEAIKDFREGDLVLCKNMDPLEKIYKWTGPMKITKVKKQGLSFLLENLDSGREISRHISHLKPFVRRQQATETEDSAPRDPMGEATQRDTRKRTSYCIQTRSQTIIRTQQQQPDISSTLQSSSGTRSSSPENQPKADYVNSSNPDNSLGNNQQPPSTPDPSNETVFYDAESEAVSQENRSIHSDSTEVADLTENVESHQPPRKLVSPVVQRIANLHEKALEKFIRDYKCGIKLGAWSSLKNSKAKKLEKINEWINANHPDWEKDDEGFYLIKHNALMLEKKTYLSAFTIVEMGVLAKHMGLTVEIDGKSKSELTIEITAKAKEKFPFLKTTASGNLIIDPAHFL</sequence>
<evidence type="ECO:0000256" key="2">
    <source>
        <dbReference type="ARBA" id="ARBA00012180"/>
    </source>
</evidence>
<dbReference type="InterPro" id="IPR021109">
    <property type="entry name" value="Peptidase_aspartic_dom_sf"/>
</dbReference>
<dbReference type="Pfam" id="PF00665">
    <property type="entry name" value="rve"/>
    <property type="match status" value="1"/>
</dbReference>
<accession>A0ABN7RN73</accession>
<dbReference type="Gene3D" id="1.10.340.70">
    <property type="match status" value="1"/>
</dbReference>
<evidence type="ECO:0000256" key="6">
    <source>
        <dbReference type="ARBA" id="ARBA00022722"/>
    </source>
</evidence>
<evidence type="ECO:0000256" key="12">
    <source>
        <dbReference type="SAM" id="MobiDB-lite"/>
    </source>
</evidence>
<evidence type="ECO:0000313" key="15">
    <source>
        <dbReference type="EMBL" id="CAG5081812.1"/>
    </source>
</evidence>
<dbReference type="Pfam" id="PF13975">
    <property type="entry name" value="gag-asp_proteas"/>
    <property type="match status" value="1"/>
</dbReference>
<dbReference type="Proteomes" id="UP001158576">
    <property type="component" value="Chromosome PAR"/>
</dbReference>
<dbReference type="InterPro" id="IPR041373">
    <property type="entry name" value="RT_RNaseH"/>
</dbReference>